<evidence type="ECO:0000313" key="1">
    <source>
        <dbReference type="EMBL" id="KAL0152140.1"/>
    </source>
</evidence>
<dbReference type="Proteomes" id="UP001529510">
    <property type="component" value="Unassembled WGS sequence"/>
</dbReference>
<feature type="non-terminal residue" evidence="1">
    <location>
        <position position="58"/>
    </location>
</feature>
<name>A0ABD0MRC1_CIRMR</name>
<dbReference type="AlphaFoldDB" id="A0ABD0MRC1"/>
<dbReference type="SUPFAM" id="SSF48726">
    <property type="entry name" value="Immunoglobulin"/>
    <property type="match status" value="1"/>
</dbReference>
<keyword evidence="2" id="KW-1185">Reference proteome</keyword>
<feature type="non-terminal residue" evidence="1">
    <location>
        <position position="1"/>
    </location>
</feature>
<reference evidence="1 2" key="1">
    <citation type="submission" date="2024-05" db="EMBL/GenBank/DDBJ databases">
        <title>Genome sequencing and assembly of Indian major carp, Cirrhinus mrigala (Hamilton, 1822).</title>
        <authorList>
            <person name="Mohindra V."/>
            <person name="Chowdhury L.M."/>
            <person name="Lal K."/>
            <person name="Jena J.K."/>
        </authorList>
    </citation>
    <scope>NUCLEOTIDE SEQUENCE [LARGE SCALE GENOMIC DNA]</scope>
    <source>
        <strain evidence="1">CM1030</strain>
        <tissue evidence="1">Blood</tissue>
    </source>
</reference>
<dbReference type="EMBL" id="JAMKFB020000190">
    <property type="protein sequence ID" value="KAL0152140.1"/>
    <property type="molecule type" value="Genomic_DNA"/>
</dbReference>
<sequence length="58" mass="6599">ANDLPRYILRRDKYGGADNDAQFQKRFDSKLSSDSVPLMIQDVRVSDSAVYYCALKPT</sequence>
<dbReference type="Gene3D" id="2.60.40.10">
    <property type="entry name" value="Immunoglobulins"/>
    <property type="match status" value="1"/>
</dbReference>
<evidence type="ECO:0000313" key="2">
    <source>
        <dbReference type="Proteomes" id="UP001529510"/>
    </source>
</evidence>
<gene>
    <name evidence="1" type="ORF">M9458_052571</name>
</gene>
<protein>
    <recommendedName>
        <fullName evidence="3">Immunoglobulin V-set domain-containing protein</fullName>
    </recommendedName>
</protein>
<evidence type="ECO:0008006" key="3">
    <source>
        <dbReference type="Google" id="ProtNLM"/>
    </source>
</evidence>
<proteinExistence type="predicted"/>
<accession>A0ABD0MRC1</accession>
<dbReference type="InterPro" id="IPR013783">
    <property type="entry name" value="Ig-like_fold"/>
</dbReference>
<comment type="caution">
    <text evidence="1">The sequence shown here is derived from an EMBL/GenBank/DDBJ whole genome shotgun (WGS) entry which is preliminary data.</text>
</comment>
<dbReference type="InterPro" id="IPR036179">
    <property type="entry name" value="Ig-like_dom_sf"/>
</dbReference>
<organism evidence="1 2">
    <name type="scientific">Cirrhinus mrigala</name>
    <name type="common">Mrigala</name>
    <dbReference type="NCBI Taxonomy" id="683832"/>
    <lineage>
        <taxon>Eukaryota</taxon>
        <taxon>Metazoa</taxon>
        <taxon>Chordata</taxon>
        <taxon>Craniata</taxon>
        <taxon>Vertebrata</taxon>
        <taxon>Euteleostomi</taxon>
        <taxon>Actinopterygii</taxon>
        <taxon>Neopterygii</taxon>
        <taxon>Teleostei</taxon>
        <taxon>Ostariophysi</taxon>
        <taxon>Cypriniformes</taxon>
        <taxon>Cyprinidae</taxon>
        <taxon>Labeoninae</taxon>
        <taxon>Labeonini</taxon>
        <taxon>Cirrhinus</taxon>
    </lineage>
</organism>